<dbReference type="Pfam" id="PF02357">
    <property type="entry name" value="NusG"/>
    <property type="match status" value="1"/>
</dbReference>
<feature type="domain" description="Carrier" evidence="4">
    <location>
        <begin position="195"/>
        <end position="273"/>
    </location>
</feature>
<dbReference type="InterPro" id="IPR036735">
    <property type="entry name" value="NGN_dom_sf"/>
</dbReference>
<evidence type="ECO:0000256" key="3">
    <source>
        <dbReference type="ARBA" id="ARBA00023163"/>
    </source>
</evidence>
<dbReference type="InterPro" id="IPR036736">
    <property type="entry name" value="ACP-like_sf"/>
</dbReference>
<dbReference type="AlphaFoldDB" id="A0AAJ2N912"/>
<dbReference type="PANTHER" id="PTHR30265:SF4">
    <property type="entry name" value="KOW MOTIF FAMILY PROTEIN, EXPRESSED"/>
    <property type="match status" value="1"/>
</dbReference>
<reference evidence="6" key="1">
    <citation type="submission" date="2023-09" db="EMBL/GenBank/DDBJ databases">
        <title>Paenibacillus sp. chi10 Genome sequencing and assembly.</title>
        <authorList>
            <person name="Kim I."/>
        </authorList>
    </citation>
    <scope>NUCLEOTIDE SEQUENCE [LARGE SCALE GENOMIC DNA]</scope>
    <source>
        <strain evidence="6">chi10</strain>
    </source>
</reference>
<keyword evidence="3" id="KW-0804">Transcription</keyword>
<organism evidence="5 6">
    <name type="scientific">Paenibacillus suaedae</name>
    <dbReference type="NCBI Taxonomy" id="3077233"/>
    <lineage>
        <taxon>Bacteria</taxon>
        <taxon>Bacillati</taxon>
        <taxon>Bacillota</taxon>
        <taxon>Bacilli</taxon>
        <taxon>Bacillales</taxon>
        <taxon>Paenibacillaceae</taxon>
        <taxon>Paenibacillus</taxon>
    </lineage>
</organism>
<evidence type="ECO:0000256" key="1">
    <source>
        <dbReference type="ARBA" id="ARBA00022814"/>
    </source>
</evidence>
<dbReference type="GO" id="GO:0006354">
    <property type="term" value="P:DNA-templated transcription elongation"/>
    <property type="evidence" value="ECO:0007669"/>
    <property type="project" value="InterPro"/>
</dbReference>
<sequence length="276" mass="32303">MNWYVLFVFSGKEDLVKWLIQKELGIYDIRCCVPKRQVPEKKNGSFYSRIKPMFPGYVFIRTKLDTSLYYKIKAMPNVVRLLNYTNKKDLQISSDHAYTFQFIPNSEMERVLRILNDNETLEFTKVLVRRKKTIVLSGPLKGMDSKIIKIDKRKNRAKLEIDILGGTKTIDIGIELIKPSIVTKNNERKNKGRGDLMMEIREKIEKMINELLEVPSNNYLENNLVSNGINSLTFIRLVVNIEEEFGIEFPDEYLDPEKLRTIDEIVDYIRGLQNVK</sequence>
<accession>A0AAJ2N912</accession>
<proteinExistence type="predicted"/>
<dbReference type="InterPro" id="IPR043425">
    <property type="entry name" value="NusG-like"/>
</dbReference>
<dbReference type="InterPro" id="IPR009081">
    <property type="entry name" value="PP-bd_ACP"/>
</dbReference>
<name>A0AAJ2N912_9BACL</name>
<evidence type="ECO:0000256" key="2">
    <source>
        <dbReference type="ARBA" id="ARBA00023015"/>
    </source>
</evidence>
<dbReference type="RefSeq" id="WP_072730464.1">
    <property type="nucleotide sequence ID" value="NZ_JAVYAA010000002.1"/>
</dbReference>
<dbReference type="Proteomes" id="UP001250538">
    <property type="component" value="Unassembled WGS sequence"/>
</dbReference>
<comment type="caution">
    <text evidence="5">The sequence shown here is derived from an EMBL/GenBank/DDBJ whole genome shotgun (WGS) entry which is preliminary data.</text>
</comment>
<dbReference type="InterPro" id="IPR047663">
    <property type="entry name" value="Transcription_antiterm_LoaP"/>
</dbReference>
<dbReference type="SUPFAM" id="SSF47336">
    <property type="entry name" value="ACP-like"/>
    <property type="match status" value="1"/>
</dbReference>
<dbReference type="Gene3D" id="3.30.70.940">
    <property type="entry name" value="NusG, N-terminal domain"/>
    <property type="match status" value="1"/>
</dbReference>
<dbReference type="PANTHER" id="PTHR30265">
    <property type="entry name" value="RHO-INTERACTING TRANSCRIPTION TERMINATION FACTOR NUSG"/>
    <property type="match status" value="1"/>
</dbReference>
<dbReference type="SUPFAM" id="SSF82679">
    <property type="entry name" value="N-utilization substance G protein NusG, N-terminal domain"/>
    <property type="match status" value="1"/>
</dbReference>
<protein>
    <submittedName>
        <fullName evidence="5">Antiterminator LoaP</fullName>
    </submittedName>
</protein>
<dbReference type="Gene3D" id="1.10.1200.10">
    <property type="entry name" value="ACP-like"/>
    <property type="match status" value="1"/>
</dbReference>
<gene>
    <name evidence="5" type="primary">loaP</name>
    <name evidence="5" type="ORF">RQP50_12680</name>
</gene>
<dbReference type="CDD" id="cd08000">
    <property type="entry name" value="NGN"/>
    <property type="match status" value="1"/>
</dbReference>
<dbReference type="NCBIfam" id="NF033641">
    <property type="entry name" value="antiterm_LoaP"/>
    <property type="match status" value="1"/>
</dbReference>
<dbReference type="InterPro" id="IPR006645">
    <property type="entry name" value="NGN-like_dom"/>
</dbReference>
<dbReference type="InterPro" id="IPR014722">
    <property type="entry name" value="Rib_uL2_dom2"/>
</dbReference>
<dbReference type="EMBL" id="JAVYAA010000002">
    <property type="protein sequence ID" value="MDT8977099.1"/>
    <property type="molecule type" value="Genomic_DNA"/>
</dbReference>
<evidence type="ECO:0000313" key="6">
    <source>
        <dbReference type="Proteomes" id="UP001250538"/>
    </source>
</evidence>
<evidence type="ECO:0000259" key="4">
    <source>
        <dbReference type="PROSITE" id="PS50075"/>
    </source>
</evidence>
<keyword evidence="6" id="KW-1185">Reference proteome</keyword>
<keyword evidence="2" id="KW-0805">Transcription regulation</keyword>
<dbReference type="Pfam" id="PF00550">
    <property type="entry name" value="PP-binding"/>
    <property type="match status" value="1"/>
</dbReference>
<evidence type="ECO:0000313" key="5">
    <source>
        <dbReference type="EMBL" id="MDT8977099.1"/>
    </source>
</evidence>
<keyword evidence="1" id="KW-0889">Transcription antitermination</keyword>
<dbReference type="PROSITE" id="PS50075">
    <property type="entry name" value="CARRIER"/>
    <property type="match status" value="1"/>
</dbReference>
<dbReference type="GO" id="GO:0031564">
    <property type="term" value="P:transcription antitermination"/>
    <property type="evidence" value="ECO:0007669"/>
    <property type="project" value="UniProtKB-KW"/>
</dbReference>
<dbReference type="SMART" id="SM00738">
    <property type="entry name" value="NGN"/>
    <property type="match status" value="1"/>
</dbReference>
<dbReference type="Gene3D" id="2.30.30.30">
    <property type="match status" value="1"/>
</dbReference>